<keyword evidence="2" id="KW-1185">Reference proteome</keyword>
<proteinExistence type="predicted"/>
<gene>
    <name evidence="1" type="ORF">BABINDRAFT_159243</name>
</gene>
<evidence type="ECO:0000313" key="2">
    <source>
        <dbReference type="Proteomes" id="UP000094336"/>
    </source>
</evidence>
<sequence length="57" mass="6376">MDNAADKMLVYACCVFTRSFVSVQPARFFLNHKDRGGADNQDLGSRGLLTCTRCYVL</sequence>
<evidence type="ECO:0000313" key="1">
    <source>
        <dbReference type="EMBL" id="ODQ82719.1"/>
    </source>
</evidence>
<dbReference type="RefSeq" id="XP_018988047.1">
    <property type="nucleotide sequence ID" value="XM_019127548.1"/>
</dbReference>
<reference evidence="2" key="1">
    <citation type="submission" date="2016-05" db="EMBL/GenBank/DDBJ databases">
        <title>Comparative genomics of biotechnologically important yeasts.</title>
        <authorList>
            <consortium name="DOE Joint Genome Institute"/>
            <person name="Riley R."/>
            <person name="Haridas S."/>
            <person name="Wolfe K.H."/>
            <person name="Lopes M.R."/>
            <person name="Hittinger C.T."/>
            <person name="Goker M."/>
            <person name="Salamov A."/>
            <person name="Wisecaver J."/>
            <person name="Long T.M."/>
            <person name="Aerts A.L."/>
            <person name="Barry K."/>
            <person name="Choi C."/>
            <person name="Clum A."/>
            <person name="Coughlan A.Y."/>
            <person name="Deshpande S."/>
            <person name="Douglass A.P."/>
            <person name="Hanson S.J."/>
            <person name="Klenk H.-P."/>
            <person name="Labutti K."/>
            <person name="Lapidus A."/>
            <person name="Lindquist E."/>
            <person name="Lipzen A."/>
            <person name="Meier-Kolthoff J.P."/>
            <person name="Ohm R.A."/>
            <person name="Otillar R.P."/>
            <person name="Pangilinan J."/>
            <person name="Peng Y."/>
            <person name="Rokas A."/>
            <person name="Rosa C.A."/>
            <person name="Scheuner C."/>
            <person name="Sibirny A.A."/>
            <person name="Slot J.C."/>
            <person name="Stielow J.B."/>
            <person name="Sun H."/>
            <person name="Kurtzman C.P."/>
            <person name="Blackwell M."/>
            <person name="Grigoriev I.V."/>
            <person name="Jeffries T.W."/>
        </authorList>
    </citation>
    <scope>NUCLEOTIDE SEQUENCE [LARGE SCALE GENOMIC DNA]</scope>
    <source>
        <strain evidence="2">NRRL Y-12698</strain>
    </source>
</reference>
<dbReference type="EMBL" id="KV454426">
    <property type="protein sequence ID" value="ODQ82719.1"/>
    <property type="molecule type" value="Genomic_DNA"/>
</dbReference>
<name>A0A1E3QYG0_9ASCO</name>
<dbReference type="Proteomes" id="UP000094336">
    <property type="component" value="Unassembled WGS sequence"/>
</dbReference>
<accession>A0A1E3QYG0</accession>
<organism evidence="1 2">
    <name type="scientific">Babjeviella inositovora NRRL Y-12698</name>
    <dbReference type="NCBI Taxonomy" id="984486"/>
    <lineage>
        <taxon>Eukaryota</taxon>
        <taxon>Fungi</taxon>
        <taxon>Dikarya</taxon>
        <taxon>Ascomycota</taxon>
        <taxon>Saccharomycotina</taxon>
        <taxon>Pichiomycetes</taxon>
        <taxon>Serinales incertae sedis</taxon>
        <taxon>Babjeviella</taxon>
    </lineage>
</organism>
<dbReference type="GeneID" id="30145401"/>
<dbReference type="AlphaFoldDB" id="A0A1E3QYG0"/>
<protein>
    <submittedName>
        <fullName evidence="1">Uncharacterized protein</fullName>
    </submittedName>
</protein>